<reference evidence="2" key="1">
    <citation type="journal article" date="2013" name="Science">
        <title>Comparative analysis of bat genomes provides insight into the evolution of flight and immunity.</title>
        <authorList>
            <person name="Zhang G."/>
            <person name="Cowled C."/>
            <person name="Shi Z."/>
            <person name="Huang Z."/>
            <person name="Bishop-Lilly K.A."/>
            <person name="Fang X."/>
            <person name="Wynne J.W."/>
            <person name="Xiong Z."/>
            <person name="Baker M.L."/>
            <person name="Zhao W."/>
            <person name="Tachedjian M."/>
            <person name="Zhu Y."/>
            <person name="Zhou P."/>
            <person name="Jiang X."/>
            <person name="Ng J."/>
            <person name="Yang L."/>
            <person name="Wu L."/>
            <person name="Xiao J."/>
            <person name="Feng Y."/>
            <person name="Chen Y."/>
            <person name="Sun X."/>
            <person name="Zhang Y."/>
            <person name="Marsh G.A."/>
            <person name="Crameri G."/>
            <person name="Broder C.C."/>
            <person name="Frey K.G."/>
            <person name="Wang L.F."/>
            <person name="Wang J."/>
        </authorList>
    </citation>
    <scope>NUCLEOTIDE SEQUENCE [LARGE SCALE GENOMIC DNA]</scope>
</reference>
<sequence length="120" mass="13136">MATEYTAYAPSSLIKLSSVTVSGSPVQRTWPLLYHVTSQRGHPCPQHSVTVPRSRHMTITATSHIQPTSDAIPAPGCLPTETPHSQETLHLRPSRILLPKHPDYQIPSQCAVVHTDLGTK</sequence>
<keyword evidence="2" id="KW-1185">Reference proteome</keyword>
<dbReference type="Proteomes" id="UP000010552">
    <property type="component" value="Unassembled WGS sequence"/>
</dbReference>
<organism evidence="1 2">
    <name type="scientific">Pteropus alecto</name>
    <name type="common">Black flying fox</name>
    <dbReference type="NCBI Taxonomy" id="9402"/>
    <lineage>
        <taxon>Eukaryota</taxon>
        <taxon>Metazoa</taxon>
        <taxon>Chordata</taxon>
        <taxon>Craniata</taxon>
        <taxon>Vertebrata</taxon>
        <taxon>Euteleostomi</taxon>
        <taxon>Mammalia</taxon>
        <taxon>Eutheria</taxon>
        <taxon>Laurasiatheria</taxon>
        <taxon>Chiroptera</taxon>
        <taxon>Yinpterochiroptera</taxon>
        <taxon>Pteropodoidea</taxon>
        <taxon>Pteropodidae</taxon>
        <taxon>Pteropodinae</taxon>
        <taxon>Pteropus</taxon>
    </lineage>
</organism>
<protein>
    <submittedName>
        <fullName evidence="1">Uncharacterized protein</fullName>
    </submittedName>
</protein>
<name>L5KR45_PTEAL</name>
<dbReference type="EMBL" id="KB030584">
    <property type="protein sequence ID" value="ELK13735.1"/>
    <property type="molecule type" value="Genomic_DNA"/>
</dbReference>
<evidence type="ECO:0000313" key="2">
    <source>
        <dbReference type="Proteomes" id="UP000010552"/>
    </source>
</evidence>
<dbReference type="AlphaFoldDB" id="L5KR45"/>
<dbReference type="InParanoid" id="L5KR45"/>
<accession>L5KR45</accession>
<proteinExistence type="predicted"/>
<gene>
    <name evidence="1" type="ORF">PAL_GLEAN10000579</name>
</gene>
<evidence type="ECO:0000313" key="1">
    <source>
        <dbReference type="EMBL" id="ELK13735.1"/>
    </source>
</evidence>